<accession>A0A0A9FSQ2</accession>
<dbReference type="AlphaFoldDB" id="A0A0A9FSQ2"/>
<organism evidence="1">
    <name type="scientific">Arundo donax</name>
    <name type="common">Giant reed</name>
    <name type="synonym">Donax arundinaceus</name>
    <dbReference type="NCBI Taxonomy" id="35708"/>
    <lineage>
        <taxon>Eukaryota</taxon>
        <taxon>Viridiplantae</taxon>
        <taxon>Streptophyta</taxon>
        <taxon>Embryophyta</taxon>
        <taxon>Tracheophyta</taxon>
        <taxon>Spermatophyta</taxon>
        <taxon>Magnoliopsida</taxon>
        <taxon>Liliopsida</taxon>
        <taxon>Poales</taxon>
        <taxon>Poaceae</taxon>
        <taxon>PACMAD clade</taxon>
        <taxon>Arundinoideae</taxon>
        <taxon>Arundineae</taxon>
        <taxon>Arundo</taxon>
    </lineage>
</organism>
<name>A0A0A9FSQ2_ARUDO</name>
<dbReference type="EMBL" id="GBRH01183647">
    <property type="protein sequence ID" value="JAE14249.1"/>
    <property type="molecule type" value="Transcribed_RNA"/>
</dbReference>
<reference evidence="1" key="2">
    <citation type="journal article" date="2015" name="Data Brief">
        <title>Shoot transcriptome of the giant reed, Arundo donax.</title>
        <authorList>
            <person name="Barrero R.A."/>
            <person name="Guerrero F.D."/>
            <person name="Moolhuijzen P."/>
            <person name="Goolsby J.A."/>
            <person name="Tidwell J."/>
            <person name="Bellgard S.E."/>
            <person name="Bellgard M.I."/>
        </authorList>
    </citation>
    <scope>NUCLEOTIDE SEQUENCE</scope>
    <source>
        <tissue evidence="1">Shoot tissue taken approximately 20 cm above the soil surface</tissue>
    </source>
</reference>
<evidence type="ECO:0000313" key="1">
    <source>
        <dbReference type="EMBL" id="JAE14249.1"/>
    </source>
</evidence>
<reference evidence="1" key="1">
    <citation type="submission" date="2014-09" db="EMBL/GenBank/DDBJ databases">
        <authorList>
            <person name="Magalhaes I.L.F."/>
            <person name="Oliveira U."/>
            <person name="Santos F.R."/>
            <person name="Vidigal T.H.D.A."/>
            <person name="Brescovit A.D."/>
            <person name="Santos A.J."/>
        </authorList>
    </citation>
    <scope>NUCLEOTIDE SEQUENCE</scope>
    <source>
        <tissue evidence="1">Shoot tissue taken approximately 20 cm above the soil surface</tissue>
    </source>
</reference>
<proteinExistence type="predicted"/>
<sequence length="25" mass="2860">MKGTISSEPVAKDSDRKLKCWNRLP</sequence>
<protein>
    <submittedName>
        <fullName evidence="1">Uncharacterized protein</fullName>
    </submittedName>
</protein>